<name>A0A8J7HSY6_9NOST</name>
<reference evidence="1 2" key="1">
    <citation type="journal article" date="2021" name="Int. J. Syst. Evol. Microbiol.">
        <title>Amazonocrinis nigriterrae gen. nov., sp. nov., Atlanticothrix silvestris gen. nov., sp. nov. and Dendronalium phyllosphericum gen. nov., sp. nov., nostocacean cyanobacteria from Brazilian environments.</title>
        <authorList>
            <person name="Alvarenga D.O."/>
            <person name="Andreote A.P.D."/>
            <person name="Branco L.H.Z."/>
            <person name="Delbaje E."/>
            <person name="Cruz R.B."/>
            <person name="Varani A.M."/>
            <person name="Fiore M.F."/>
        </authorList>
    </citation>
    <scope>NUCLEOTIDE SEQUENCE [LARGE SCALE GENOMIC DNA]</scope>
    <source>
        <strain evidence="1 2">CENA67</strain>
    </source>
</reference>
<comment type="caution">
    <text evidence="1">The sequence shown here is derived from an EMBL/GenBank/DDBJ whole genome shotgun (WGS) entry which is preliminary data.</text>
</comment>
<dbReference type="EMBL" id="JAECZC010000061">
    <property type="protein sequence ID" value="MBH8565408.1"/>
    <property type="molecule type" value="Genomic_DNA"/>
</dbReference>
<dbReference type="Proteomes" id="UP000632766">
    <property type="component" value="Unassembled WGS sequence"/>
</dbReference>
<organism evidence="1 2">
    <name type="scientific">Amazonocrinis nigriterrae CENA67</name>
    <dbReference type="NCBI Taxonomy" id="2794033"/>
    <lineage>
        <taxon>Bacteria</taxon>
        <taxon>Bacillati</taxon>
        <taxon>Cyanobacteriota</taxon>
        <taxon>Cyanophyceae</taxon>
        <taxon>Nostocales</taxon>
        <taxon>Nostocaceae</taxon>
        <taxon>Amazonocrinis</taxon>
        <taxon>Amazonocrinis nigriterrae</taxon>
    </lineage>
</organism>
<evidence type="ECO:0000313" key="2">
    <source>
        <dbReference type="Proteomes" id="UP000632766"/>
    </source>
</evidence>
<keyword evidence="2" id="KW-1185">Reference proteome</keyword>
<protein>
    <submittedName>
        <fullName evidence="1">Uncharacterized protein</fullName>
    </submittedName>
</protein>
<evidence type="ECO:0000313" key="1">
    <source>
        <dbReference type="EMBL" id="MBH8565408.1"/>
    </source>
</evidence>
<accession>A0A8J7HSY6</accession>
<sequence>MPRTTGTFRVLAYSADESRLNIVQNRLQPSVGERYFFPFLADARVI</sequence>
<gene>
    <name evidence="1" type="ORF">I8748_25080</name>
</gene>
<proteinExistence type="predicted"/>
<dbReference type="AlphaFoldDB" id="A0A8J7HSY6"/>